<organism evidence="8 9">
    <name type="scientific">Spirosoma telluris</name>
    <dbReference type="NCBI Taxonomy" id="2183553"/>
    <lineage>
        <taxon>Bacteria</taxon>
        <taxon>Pseudomonadati</taxon>
        <taxon>Bacteroidota</taxon>
        <taxon>Cytophagia</taxon>
        <taxon>Cytophagales</taxon>
        <taxon>Cytophagaceae</taxon>
        <taxon>Spirosoma</taxon>
    </lineage>
</organism>
<evidence type="ECO:0000313" key="9">
    <source>
        <dbReference type="Proteomes" id="UP000249016"/>
    </source>
</evidence>
<dbReference type="Proteomes" id="UP000249016">
    <property type="component" value="Unassembled WGS sequence"/>
</dbReference>
<feature type="binding site" evidence="6">
    <location>
        <position position="182"/>
    </location>
    <ligand>
        <name>Zn(2+)</name>
        <dbReference type="ChEBI" id="CHEBI:29105"/>
        <note>catalytic</note>
    </ligand>
</feature>
<keyword evidence="9" id="KW-1185">Reference proteome</keyword>
<proteinExistence type="predicted"/>
<dbReference type="RefSeq" id="WP_111342358.1">
    <property type="nucleotide sequence ID" value="NZ_QLII01000001.1"/>
</dbReference>
<dbReference type="PANTHER" id="PTHR10127">
    <property type="entry name" value="DISCOIDIN, CUB, EGF, LAMININ , AND ZINC METALLOPROTEASE DOMAIN CONTAINING"/>
    <property type="match status" value="1"/>
</dbReference>
<dbReference type="GO" id="GO:0008270">
    <property type="term" value="F:zinc ion binding"/>
    <property type="evidence" value="ECO:0007669"/>
    <property type="project" value="UniProtKB-UniRule"/>
</dbReference>
<name>A0A327NIU5_9BACT</name>
<dbReference type="AlphaFoldDB" id="A0A327NIU5"/>
<accession>A0A327NIU5</accession>
<evidence type="ECO:0000256" key="2">
    <source>
        <dbReference type="ARBA" id="ARBA00022723"/>
    </source>
</evidence>
<protein>
    <submittedName>
        <fullName evidence="8">Peptidase M12</fullName>
    </submittedName>
</protein>
<evidence type="ECO:0000256" key="3">
    <source>
        <dbReference type="ARBA" id="ARBA00022801"/>
    </source>
</evidence>
<keyword evidence="5 6" id="KW-0482">Metalloprotease</keyword>
<dbReference type="PROSITE" id="PS51257">
    <property type="entry name" value="PROKAR_LIPOPROTEIN"/>
    <property type="match status" value="1"/>
</dbReference>
<evidence type="ECO:0000256" key="4">
    <source>
        <dbReference type="ARBA" id="ARBA00022833"/>
    </source>
</evidence>
<comment type="caution">
    <text evidence="6">Lacks conserved residue(s) required for the propagation of feature annotation.</text>
</comment>
<comment type="caution">
    <text evidence="8">The sequence shown here is derived from an EMBL/GenBank/DDBJ whole genome shotgun (WGS) entry which is preliminary data.</text>
</comment>
<dbReference type="Gene3D" id="3.40.390.10">
    <property type="entry name" value="Collagenase (Catalytic Domain)"/>
    <property type="match status" value="1"/>
</dbReference>
<dbReference type="GO" id="GO:0004222">
    <property type="term" value="F:metalloendopeptidase activity"/>
    <property type="evidence" value="ECO:0007669"/>
    <property type="project" value="UniProtKB-UniRule"/>
</dbReference>
<keyword evidence="1 6" id="KW-0645">Protease</keyword>
<dbReference type="SMART" id="SM00235">
    <property type="entry name" value="ZnMc"/>
    <property type="match status" value="1"/>
</dbReference>
<keyword evidence="3 6" id="KW-0378">Hydrolase</keyword>
<dbReference type="PRINTS" id="PR00480">
    <property type="entry name" value="ASTACIN"/>
</dbReference>
<dbReference type="OrthoDB" id="8455098at2"/>
<dbReference type="GO" id="GO:0006508">
    <property type="term" value="P:proteolysis"/>
    <property type="evidence" value="ECO:0007669"/>
    <property type="project" value="UniProtKB-KW"/>
</dbReference>
<reference evidence="8 9" key="1">
    <citation type="submission" date="2018-06" db="EMBL/GenBank/DDBJ databases">
        <title>Spirosoma sp. HMF3257 Genome sequencing and assembly.</title>
        <authorList>
            <person name="Kang H."/>
            <person name="Cha I."/>
            <person name="Kim H."/>
            <person name="Kang J."/>
            <person name="Joh K."/>
        </authorList>
    </citation>
    <scope>NUCLEOTIDE SEQUENCE [LARGE SCALE GENOMIC DNA]</scope>
    <source>
        <strain evidence="8 9">HMF3257</strain>
    </source>
</reference>
<dbReference type="InterPro" id="IPR034035">
    <property type="entry name" value="Astacin-like_dom"/>
</dbReference>
<dbReference type="CDD" id="cd04280">
    <property type="entry name" value="ZnMc_astacin_like"/>
    <property type="match status" value="1"/>
</dbReference>
<evidence type="ECO:0000256" key="6">
    <source>
        <dbReference type="PROSITE-ProRule" id="PRU01211"/>
    </source>
</evidence>
<dbReference type="PANTHER" id="PTHR10127:SF780">
    <property type="entry name" value="METALLOENDOPEPTIDASE"/>
    <property type="match status" value="1"/>
</dbReference>
<feature type="domain" description="Peptidase M12A" evidence="7">
    <location>
        <begin position="93"/>
        <end position="285"/>
    </location>
</feature>
<dbReference type="Pfam" id="PF01400">
    <property type="entry name" value="Astacin"/>
    <property type="match status" value="1"/>
</dbReference>
<feature type="active site" evidence="6">
    <location>
        <position position="183"/>
    </location>
</feature>
<dbReference type="InterPro" id="IPR024079">
    <property type="entry name" value="MetalloPept_cat_dom_sf"/>
</dbReference>
<feature type="binding site" evidence="6">
    <location>
        <position position="192"/>
    </location>
    <ligand>
        <name>Zn(2+)</name>
        <dbReference type="ChEBI" id="CHEBI:29105"/>
        <note>catalytic</note>
    </ligand>
</feature>
<dbReference type="SUPFAM" id="SSF55486">
    <property type="entry name" value="Metalloproteases ('zincins'), catalytic domain"/>
    <property type="match status" value="1"/>
</dbReference>
<dbReference type="InterPro" id="IPR006026">
    <property type="entry name" value="Peptidase_Metallo"/>
</dbReference>
<dbReference type="EMBL" id="QLII01000001">
    <property type="protein sequence ID" value="RAI74765.1"/>
    <property type="molecule type" value="Genomic_DNA"/>
</dbReference>
<keyword evidence="2 6" id="KW-0479">Metal-binding</keyword>
<comment type="cofactor">
    <cofactor evidence="6">
        <name>Zn(2+)</name>
        <dbReference type="ChEBI" id="CHEBI:29105"/>
    </cofactor>
    <text evidence="6">Binds 1 zinc ion per subunit.</text>
</comment>
<keyword evidence="4 6" id="KW-0862">Zinc</keyword>
<dbReference type="InterPro" id="IPR001506">
    <property type="entry name" value="Peptidase_M12A"/>
</dbReference>
<evidence type="ECO:0000259" key="7">
    <source>
        <dbReference type="PROSITE" id="PS51864"/>
    </source>
</evidence>
<evidence type="ECO:0000313" key="8">
    <source>
        <dbReference type="EMBL" id="RAI74765.1"/>
    </source>
</evidence>
<evidence type="ECO:0000256" key="1">
    <source>
        <dbReference type="ARBA" id="ARBA00022670"/>
    </source>
</evidence>
<dbReference type="PROSITE" id="PS51864">
    <property type="entry name" value="ASTACIN"/>
    <property type="match status" value="1"/>
</dbReference>
<sequence length="288" mass="32062">MKTKFINPLLYAFTVFLISCSQDPSDKTLESIIPLDKATRSEEAFPNQRGTLQSGLFNGEKVSYYLIGDQAVFQSDILLLPDNLKEPTDLHTEGTGRTKISLKWPNKTVYYTIDPALPNQSRVTNAISHWEANTPIRFVPRTTQRGYVLFRVSSGCSSNVGYSGGLQYINLGSNCTTGNTIHEIGHTVGLWHEQSRVDRDRYVTINTGNIQAGYETDFQTYTQRGIDGFDYAGGLDFGSVMLYGSYDFSRNGQPTITKKNGATFIGQRQGLSSTDINTVISMYPQLVK</sequence>
<gene>
    <name evidence="8" type="ORF">HMF3257_11805</name>
</gene>
<evidence type="ECO:0000256" key="5">
    <source>
        <dbReference type="ARBA" id="ARBA00023049"/>
    </source>
</evidence>
<feature type="binding site" evidence="6">
    <location>
        <position position="186"/>
    </location>
    <ligand>
        <name>Zn(2+)</name>
        <dbReference type="ChEBI" id="CHEBI:29105"/>
        <note>catalytic</note>
    </ligand>
</feature>